<dbReference type="SUPFAM" id="SSF47413">
    <property type="entry name" value="lambda repressor-like DNA-binding domains"/>
    <property type="match status" value="1"/>
</dbReference>
<dbReference type="GO" id="GO:0003677">
    <property type="term" value="F:DNA binding"/>
    <property type="evidence" value="ECO:0007669"/>
    <property type="project" value="InterPro"/>
</dbReference>
<feature type="domain" description="HTH cro/C1-type" evidence="1">
    <location>
        <begin position="33"/>
        <end position="73"/>
    </location>
</feature>
<dbReference type="EMBL" id="JADOUA010000001">
    <property type="protein sequence ID" value="MBG6089978.1"/>
    <property type="molecule type" value="Genomic_DNA"/>
</dbReference>
<comment type="caution">
    <text evidence="2">The sequence shown here is derived from an EMBL/GenBank/DDBJ whole genome shotgun (WGS) entry which is preliminary data.</text>
</comment>
<name>A0A931DNQ3_9ACTN</name>
<dbReference type="RefSeq" id="WP_197012513.1">
    <property type="nucleotide sequence ID" value="NZ_BAABES010000010.1"/>
</dbReference>
<keyword evidence="3" id="KW-1185">Reference proteome</keyword>
<dbReference type="InterPro" id="IPR010982">
    <property type="entry name" value="Lambda_DNA-bd_dom_sf"/>
</dbReference>
<reference evidence="2" key="1">
    <citation type="submission" date="2020-11" db="EMBL/GenBank/DDBJ databases">
        <title>Sequencing the genomes of 1000 actinobacteria strains.</title>
        <authorList>
            <person name="Klenk H.-P."/>
        </authorList>
    </citation>
    <scope>NUCLEOTIDE SEQUENCE</scope>
    <source>
        <strain evidence="2">DSM 43175</strain>
    </source>
</reference>
<dbReference type="PROSITE" id="PS50943">
    <property type="entry name" value="HTH_CROC1"/>
    <property type="match status" value="1"/>
</dbReference>
<dbReference type="InterPro" id="IPR001387">
    <property type="entry name" value="Cro/C1-type_HTH"/>
</dbReference>
<gene>
    <name evidence="2" type="ORF">IW256_004091</name>
</gene>
<organism evidence="2 3">
    <name type="scientific">Actinomadura viridis</name>
    <dbReference type="NCBI Taxonomy" id="58110"/>
    <lineage>
        <taxon>Bacteria</taxon>
        <taxon>Bacillati</taxon>
        <taxon>Actinomycetota</taxon>
        <taxon>Actinomycetes</taxon>
        <taxon>Streptosporangiales</taxon>
        <taxon>Thermomonosporaceae</taxon>
        <taxon>Actinomadura</taxon>
    </lineage>
</organism>
<evidence type="ECO:0000313" key="2">
    <source>
        <dbReference type="EMBL" id="MBG6089978.1"/>
    </source>
</evidence>
<dbReference type="AlphaFoldDB" id="A0A931DNQ3"/>
<dbReference type="CDD" id="cd00093">
    <property type="entry name" value="HTH_XRE"/>
    <property type="match status" value="1"/>
</dbReference>
<protein>
    <submittedName>
        <fullName evidence="2">Transcriptional regulator with XRE-family HTH domain</fullName>
    </submittedName>
</protein>
<sequence>MSSETALSRWLQKEMPRQGYPLVGHKAGGITRLAEAAGIPQASMSRLVNGRVEPSIDNLRKIGRVLGYQLSDMLVHAGLATREEVTSTGTPDPNPDIPSEISVEDLPEGERQIWEVRGLTREERALAAHMVRIVRSYRNGTEPPPGIDESIDALTGVLGEMMKRNVTRPSRLRRVE</sequence>
<evidence type="ECO:0000313" key="3">
    <source>
        <dbReference type="Proteomes" id="UP000614047"/>
    </source>
</evidence>
<proteinExistence type="predicted"/>
<evidence type="ECO:0000259" key="1">
    <source>
        <dbReference type="PROSITE" id="PS50943"/>
    </source>
</evidence>
<dbReference type="Gene3D" id="1.10.260.40">
    <property type="entry name" value="lambda repressor-like DNA-binding domains"/>
    <property type="match status" value="1"/>
</dbReference>
<accession>A0A931DNQ3</accession>
<dbReference type="Proteomes" id="UP000614047">
    <property type="component" value="Unassembled WGS sequence"/>
</dbReference>
<dbReference type="SMART" id="SM00530">
    <property type="entry name" value="HTH_XRE"/>
    <property type="match status" value="1"/>
</dbReference>
<dbReference type="Pfam" id="PF01381">
    <property type="entry name" value="HTH_3"/>
    <property type="match status" value="1"/>
</dbReference>